<evidence type="ECO:0000313" key="2">
    <source>
        <dbReference type="EMBL" id="PEM71351.1"/>
    </source>
</evidence>
<gene>
    <name evidence="2" type="ORF">CN613_05225</name>
</gene>
<proteinExistence type="predicted"/>
<dbReference type="AlphaFoldDB" id="A0A2C3PRQ5"/>
<feature type="signal peptide" evidence="1">
    <location>
        <begin position="1"/>
        <end position="21"/>
    </location>
</feature>
<sequence length="277" mass="31590">MKLKKKAKVMIVMTIVASLFGGCSFGETKIKYEPFVKALDEGDMTKVMSASDDGYAHLEERVIHSTLEEKEDGIYKKNVYQTTDGVYNTKEKNLYGSTTQTVTTKIDTRKEKDKIKNYNKEKVYSTNIKYENGQVQSTNLSLEVSQVKLLMDRLHGVGKLKMKPGDDKKGFDEPNSVGYELTEAEFQQMINDKLKLQYDEYGGASIVLNFDAAKDSKEKPMELSELSVSVNYKKKNEEGKVVTNILQIRVYFAGKKYNDPKALKDYGKYEKQYSNNK</sequence>
<keyword evidence="1" id="KW-0732">Signal</keyword>
<accession>A0A2C3PRQ5</accession>
<organism evidence="2 3">
    <name type="scientific">Bacillus pseudomycoides</name>
    <dbReference type="NCBI Taxonomy" id="64104"/>
    <lineage>
        <taxon>Bacteria</taxon>
        <taxon>Bacillati</taxon>
        <taxon>Bacillota</taxon>
        <taxon>Bacilli</taxon>
        <taxon>Bacillales</taxon>
        <taxon>Bacillaceae</taxon>
        <taxon>Bacillus</taxon>
        <taxon>Bacillus cereus group</taxon>
    </lineage>
</organism>
<dbReference type="RefSeq" id="WP_097970044.1">
    <property type="nucleotide sequence ID" value="NZ_NUAS01000011.1"/>
</dbReference>
<protein>
    <submittedName>
        <fullName evidence="2">Uncharacterized protein</fullName>
    </submittedName>
</protein>
<evidence type="ECO:0000256" key="1">
    <source>
        <dbReference type="SAM" id="SignalP"/>
    </source>
</evidence>
<evidence type="ECO:0000313" key="3">
    <source>
        <dbReference type="Proteomes" id="UP000219775"/>
    </source>
</evidence>
<name>A0A2C3PRQ5_9BACI</name>
<dbReference type="EMBL" id="NUDP01000023">
    <property type="protein sequence ID" value="PEM71351.1"/>
    <property type="molecule type" value="Genomic_DNA"/>
</dbReference>
<comment type="caution">
    <text evidence="2">The sequence shown here is derived from an EMBL/GenBank/DDBJ whole genome shotgun (WGS) entry which is preliminary data.</text>
</comment>
<dbReference type="Proteomes" id="UP000219775">
    <property type="component" value="Unassembled WGS sequence"/>
</dbReference>
<reference evidence="2 3" key="1">
    <citation type="submission" date="2017-09" db="EMBL/GenBank/DDBJ databases">
        <title>Large-scale bioinformatics analysis of Bacillus genomes uncovers conserved roles of natural products in bacterial physiology.</title>
        <authorList>
            <consortium name="Agbiome Team Llc"/>
            <person name="Bleich R.M."/>
            <person name="Grubbs K.J."/>
            <person name="Santa Maria K.C."/>
            <person name="Allen S.E."/>
            <person name="Farag S."/>
            <person name="Shank E.A."/>
            <person name="Bowers A."/>
        </authorList>
    </citation>
    <scope>NUCLEOTIDE SEQUENCE [LARGE SCALE GENOMIC DNA]</scope>
    <source>
        <strain evidence="2 3">AFS009893</strain>
    </source>
</reference>
<dbReference type="PROSITE" id="PS51257">
    <property type="entry name" value="PROKAR_LIPOPROTEIN"/>
    <property type="match status" value="1"/>
</dbReference>
<feature type="chain" id="PRO_5039137274" evidence="1">
    <location>
        <begin position="22"/>
        <end position="277"/>
    </location>
</feature>
<dbReference type="InterPro" id="IPR025019">
    <property type="entry name" value="DUF3952"/>
</dbReference>
<dbReference type="Pfam" id="PF13130">
    <property type="entry name" value="DUF3952"/>
    <property type="match status" value="1"/>
</dbReference>